<reference evidence="2" key="1">
    <citation type="submission" date="2020-05" db="EMBL/GenBank/DDBJ databases">
        <authorList>
            <person name="Chiriac C."/>
            <person name="Salcher M."/>
            <person name="Ghai R."/>
            <person name="Kavagutti S V."/>
        </authorList>
    </citation>
    <scope>NUCLEOTIDE SEQUENCE</scope>
</reference>
<evidence type="ECO:0000313" key="2">
    <source>
        <dbReference type="EMBL" id="CAB4750144.1"/>
    </source>
</evidence>
<gene>
    <name evidence="2" type="ORF">UFOPK2766_01607</name>
</gene>
<keyword evidence="1" id="KW-0812">Transmembrane</keyword>
<proteinExistence type="predicted"/>
<keyword evidence="1" id="KW-0472">Membrane</keyword>
<dbReference type="AlphaFoldDB" id="A0A6J6TTT8"/>
<feature type="transmembrane region" description="Helical" evidence="1">
    <location>
        <begin position="21"/>
        <end position="39"/>
    </location>
</feature>
<organism evidence="2">
    <name type="scientific">freshwater metagenome</name>
    <dbReference type="NCBI Taxonomy" id="449393"/>
    <lineage>
        <taxon>unclassified sequences</taxon>
        <taxon>metagenomes</taxon>
        <taxon>ecological metagenomes</taxon>
    </lineage>
</organism>
<dbReference type="EMBL" id="CAEZYU010000080">
    <property type="protein sequence ID" value="CAB4750144.1"/>
    <property type="molecule type" value="Genomic_DNA"/>
</dbReference>
<evidence type="ECO:0000256" key="1">
    <source>
        <dbReference type="SAM" id="Phobius"/>
    </source>
</evidence>
<keyword evidence="1" id="KW-1133">Transmembrane helix</keyword>
<sequence length="45" mass="4817">MPPVLAVMGERLSMKALIRRCGIWSASSALALVVSYSYAQGVYVA</sequence>
<name>A0A6J6TTT8_9ZZZZ</name>
<accession>A0A6J6TTT8</accession>
<protein>
    <submittedName>
        <fullName evidence="2">Unannotated protein</fullName>
    </submittedName>
</protein>